<name>A0ABY7B3K3_9PSEU</name>
<evidence type="ECO:0000313" key="4">
    <source>
        <dbReference type="Proteomes" id="UP001163203"/>
    </source>
</evidence>
<evidence type="ECO:0000313" key="3">
    <source>
        <dbReference type="EMBL" id="WAL66771.1"/>
    </source>
</evidence>
<dbReference type="RefSeq" id="WP_268756896.1">
    <property type="nucleotide sequence ID" value="NZ_CP113836.1"/>
</dbReference>
<feature type="chain" id="PRO_5045150764" evidence="1">
    <location>
        <begin position="29"/>
        <end position="586"/>
    </location>
</feature>
<dbReference type="Pfam" id="PF25976">
    <property type="entry name" value="LpqB_N"/>
    <property type="match status" value="1"/>
</dbReference>
<proteinExistence type="predicted"/>
<feature type="signal peptide" evidence="1">
    <location>
        <begin position="1"/>
        <end position="28"/>
    </location>
</feature>
<reference evidence="3" key="1">
    <citation type="submission" date="2022-11" db="EMBL/GenBank/DDBJ databases">
        <authorList>
            <person name="Mo P."/>
        </authorList>
    </citation>
    <scope>NUCLEOTIDE SEQUENCE</scope>
    <source>
        <strain evidence="3">HUAS 11-8</strain>
    </source>
</reference>
<dbReference type="InterPro" id="IPR018910">
    <property type="entry name" value="LpqB_C"/>
</dbReference>
<sequence>MNRTRRTTVVRLLAALVGVLLVAGCATLPDESQPAAVPQQELGQITNPDLQQPPHDLDPLTIVRDFVRASAQPIGNNAAARMYLDDAAVKSWQPSKVMNVIEDQFNTVYATGGDQPAGPNDVVVVVRGTALGTLDADSSFIPSRSTYELKLLVRKQTDGQWRIVNPPAGMVVPYSDFTANYVRVPIYFFAPDSTTIVPDLRYVAGKPQSGLPARVMSLLLAGPSDQLVGAVRNPLPEDAAIEGNVVNTPDGALVVPLAGVGDQTPEAKKLIAAQIVLSLQAVTTNRIRLLSDGVPLVEGHEDWLFTDVPSYTSLASPSADQAGLMTSGGRIRSLADGAPIPGPAGQGNYQVASAAQSIDGKQLAIVENLGGRQQLRIGPFGGQAQPVDLFGGTLTRPTWRPTTTADGTAGEVWTVVDGQSVVRVARTPDGGWTGQAVNAEEVLAVGSISALRLSRDGARAALVVNGQLLVASVVRTQDSVTLRSPRILGVGALSGVVDVDWLSQDSLVAATTMPSQPVVKVPIDGLRLDAFNSSNLTPPVYAITAAPGRPIVVADSGGLWTASDVGEVWRPHPHSVGSHVAPFYPG</sequence>
<dbReference type="InterPro" id="IPR059026">
    <property type="entry name" value="LpqB_N"/>
</dbReference>
<organism evidence="3 4">
    <name type="scientific">Amycolatopsis cynarae</name>
    <dbReference type="NCBI Taxonomy" id="2995223"/>
    <lineage>
        <taxon>Bacteria</taxon>
        <taxon>Bacillati</taxon>
        <taxon>Actinomycetota</taxon>
        <taxon>Actinomycetes</taxon>
        <taxon>Pseudonocardiales</taxon>
        <taxon>Pseudonocardiaceae</taxon>
        <taxon>Amycolatopsis</taxon>
    </lineage>
</organism>
<gene>
    <name evidence="3" type="ORF">ORV05_02855</name>
</gene>
<dbReference type="InterPro" id="IPR019606">
    <property type="entry name" value="GerMN"/>
</dbReference>
<dbReference type="Pfam" id="PF10647">
    <property type="entry name" value="Gmad1"/>
    <property type="match status" value="1"/>
</dbReference>
<dbReference type="PROSITE" id="PS51257">
    <property type="entry name" value="PROKAR_LIPOPROTEIN"/>
    <property type="match status" value="1"/>
</dbReference>
<dbReference type="EMBL" id="CP113836">
    <property type="protein sequence ID" value="WAL66771.1"/>
    <property type="molecule type" value="Genomic_DNA"/>
</dbReference>
<feature type="domain" description="GerMN" evidence="2">
    <location>
        <begin position="212"/>
        <end position="300"/>
    </location>
</feature>
<keyword evidence="1" id="KW-0732">Signal</keyword>
<dbReference type="Proteomes" id="UP001163203">
    <property type="component" value="Chromosome"/>
</dbReference>
<protein>
    <submittedName>
        <fullName evidence="3">LpqB family beta-propeller domain-containing protein</fullName>
    </submittedName>
</protein>
<evidence type="ECO:0000256" key="1">
    <source>
        <dbReference type="SAM" id="SignalP"/>
    </source>
</evidence>
<keyword evidence="4" id="KW-1185">Reference proteome</keyword>
<dbReference type="Pfam" id="PF10646">
    <property type="entry name" value="Germane"/>
    <property type="match status" value="1"/>
</dbReference>
<evidence type="ECO:0000259" key="2">
    <source>
        <dbReference type="SMART" id="SM00909"/>
    </source>
</evidence>
<accession>A0ABY7B3K3</accession>
<dbReference type="SMART" id="SM00909">
    <property type="entry name" value="Germane"/>
    <property type="match status" value="1"/>
</dbReference>